<feature type="non-terminal residue" evidence="2">
    <location>
        <position position="1"/>
    </location>
</feature>
<dbReference type="Proteomes" id="UP000676336">
    <property type="component" value="Unassembled WGS sequence"/>
</dbReference>
<reference evidence="2" key="1">
    <citation type="submission" date="2021-02" db="EMBL/GenBank/DDBJ databases">
        <authorList>
            <person name="Nowell W R."/>
        </authorList>
    </citation>
    <scope>NUCLEOTIDE SEQUENCE</scope>
</reference>
<dbReference type="EMBL" id="CAJOBI010355649">
    <property type="protein sequence ID" value="CAF5223734.1"/>
    <property type="molecule type" value="Genomic_DNA"/>
</dbReference>
<comment type="caution">
    <text evidence="2">The sequence shown here is derived from an EMBL/GenBank/DDBJ whole genome shotgun (WGS) entry which is preliminary data.</text>
</comment>
<dbReference type="AlphaFoldDB" id="A0A8S3K577"/>
<evidence type="ECO:0000313" key="2">
    <source>
        <dbReference type="EMBL" id="CAF5223734.1"/>
    </source>
</evidence>
<feature type="region of interest" description="Disordered" evidence="1">
    <location>
        <begin position="115"/>
        <end position="167"/>
    </location>
</feature>
<feature type="region of interest" description="Disordered" evidence="1">
    <location>
        <begin position="1"/>
        <end position="26"/>
    </location>
</feature>
<evidence type="ECO:0000313" key="3">
    <source>
        <dbReference type="Proteomes" id="UP000676336"/>
    </source>
</evidence>
<proteinExistence type="predicted"/>
<feature type="compositionally biased region" description="Basic and acidic residues" evidence="1">
    <location>
        <begin position="8"/>
        <end position="21"/>
    </location>
</feature>
<evidence type="ECO:0000256" key="1">
    <source>
        <dbReference type="SAM" id="MobiDB-lite"/>
    </source>
</evidence>
<feature type="compositionally biased region" description="Acidic residues" evidence="1">
    <location>
        <begin position="133"/>
        <end position="158"/>
    </location>
</feature>
<organism evidence="2 3">
    <name type="scientific">Rotaria magnacalcarata</name>
    <dbReference type="NCBI Taxonomy" id="392030"/>
    <lineage>
        <taxon>Eukaryota</taxon>
        <taxon>Metazoa</taxon>
        <taxon>Spiralia</taxon>
        <taxon>Gnathifera</taxon>
        <taxon>Rotifera</taxon>
        <taxon>Eurotatoria</taxon>
        <taxon>Bdelloidea</taxon>
        <taxon>Philodinida</taxon>
        <taxon>Philodinidae</taxon>
        <taxon>Rotaria</taxon>
    </lineage>
</organism>
<gene>
    <name evidence="2" type="ORF">SMN809_LOCUS83470</name>
</gene>
<feature type="non-terminal residue" evidence="2">
    <location>
        <position position="167"/>
    </location>
</feature>
<accession>A0A8S3K577</accession>
<name>A0A8S3K577_9BILA</name>
<protein>
    <submittedName>
        <fullName evidence="2">Uncharacterized protein</fullName>
    </submittedName>
</protein>
<sequence>VPSRSSSHHQDSYDNNDHEWNIDDDIQPLNITDNEILDERPSNRISHDDEPEDSYITAFHQLIQNHQQQQQQQQMMVQQEQENMLSTIFEASCEEATPMTSLLDVHQQRTQISPQLQLNPISKDNHMSHNNQDDEEEQENEQEEDDDDDNDDDDDDDDVRQAEKTYR</sequence>